<name>A0A0F9CVP3_9ZZZZ</name>
<dbReference type="AlphaFoldDB" id="A0A0F9CVP3"/>
<dbReference type="SUPFAM" id="SSF52540">
    <property type="entry name" value="P-loop containing nucleoside triphosphate hydrolases"/>
    <property type="match status" value="1"/>
</dbReference>
<reference evidence="2" key="1">
    <citation type="journal article" date="2015" name="Nature">
        <title>Complex archaea that bridge the gap between prokaryotes and eukaryotes.</title>
        <authorList>
            <person name="Spang A."/>
            <person name="Saw J.H."/>
            <person name="Jorgensen S.L."/>
            <person name="Zaremba-Niedzwiedzka K."/>
            <person name="Martijn J."/>
            <person name="Lind A.E."/>
            <person name="van Eijk R."/>
            <person name="Schleper C."/>
            <person name="Guy L."/>
            <person name="Ettema T.J."/>
        </authorList>
    </citation>
    <scope>NUCLEOTIDE SEQUENCE</scope>
</reference>
<accession>A0A0F9CVP3</accession>
<proteinExistence type="predicted"/>
<sequence length="232" mass="25917">MPKLDDLRAQYQRLTGQEQQQLRDITNIEAEVATRTEQGTVITKTKGVIQELANDARGEFKGEVDGLVTLAVRSVFTEDFTFDLQMTTDGGRLQCKPVVWETIHTDDGDVRTEYTPKDEMGGSVLDPIGVALRVVLQNFQLNPTRVFFLLDEPMKNVGHGELLIQAGQLLQELSHSLNLQFVIITHEPELMQIADRAWQVTRTRGKSEAVVAKDTATPAPTPAPKQRRALIL</sequence>
<comment type="caution">
    <text evidence="2">The sequence shown here is derived from an EMBL/GenBank/DDBJ whole genome shotgun (WGS) entry which is preliminary data.</text>
</comment>
<gene>
    <name evidence="2" type="ORF">LCGC14_2276320</name>
</gene>
<feature type="region of interest" description="Disordered" evidence="1">
    <location>
        <begin position="209"/>
        <end position="232"/>
    </location>
</feature>
<organism evidence="2">
    <name type="scientific">marine sediment metagenome</name>
    <dbReference type="NCBI Taxonomy" id="412755"/>
    <lineage>
        <taxon>unclassified sequences</taxon>
        <taxon>metagenomes</taxon>
        <taxon>ecological metagenomes</taxon>
    </lineage>
</organism>
<protein>
    <recommendedName>
        <fullName evidence="3">RecF/RecN/SMC N-terminal domain-containing protein</fullName>
    </recommendedName>
</protein>
<dbReference type="EMBL" id="LAZR01031577">
    <property type="protein sequence ID" value="KKL53349.1"/>
    <property type="molecule type" value="Genomic_DNA"/>
</dbReference>
<evidence type="ECO:0000313" key="2">
    <source>
        <dbReference type="EMBL" id="KKL53349.1"/>
    </source>
</evidence>
<evidence type="ECO:0000256" key="1">
    <source>
        <dbReference type="SAM" id="MobiDB-lite"/>
    </source>
</evidence>
<dbReference type="InterPro" id="IPR027417">
    <property type="entry name" value="P-loop_NTPase"/>
</dbReference>
<evidence type="ECO:0008006" key="3">
    <source>
        <dbReference type="Google" id="ProtNLM"/>
    </source>
</evidence>
<dbReference type="Gene3D" id="3.40.50.300">
    <property type="entry name" value="P-loop containing nucleotide triphosphate hydrolases"/>
    <property type="match status" value="1"/>
</dbReference>